<keyword evidence="10" id="KW-0406">Ion transport</keyword>
<dbReference type="AlphaFoldDB" id="A0A7T6Z4Q9"/>
<dbReference type="Pfam" id="PF02537">
    <property type="entry name" value="CRCB"/>
    <property type="match status" value="1"/>
</dbReference>
<dbReference type="GO" id="GO:0005886">
    <property type="term" value="C:plasma membrane"/>
    <property type="evidence" value="ECO:0007669"/>
    <property type="project" value="UniProtKB-SubCell"/>
</dbReference>
<dbReference type="PANTHER" id="PTHR28259:SF1">
    <property type="entry name" value="FLUORIDE EXPORT PROTEIN 1-RELATED"/>
    <property type="match status" value="1"/>
</dbReference>
<keyword evidence="2 10" id="KW-1003">Cell membrane</keyword>
<dbReference type="KEGG" id="scia:HUG15_16215"/>
<keyword evidence="10" id="KW-0915">Sodium</keyword>
<name>A0A7T6Z4Q9_9BACI</name>
<evidence type="ECO:0000256" key="8">
    <source>
        <dbReference type="ARBA" id="ARBA00035585"/>
    </source>
</evidence>
<keyword evidence="4 10" id="KW-1133">Transmembrane helix</keyword>
<sequence>MKWKTICSIGIGGALGTLCRYVLNIWTTYPLGTLIENLLASFLLGGITGWFLIRKAPDWLKAGLGMGFLGSFSTMSTLAAETVFLLQYEVIFSLIYLVTSFFGGVGLALVGMMLGRWIGDTNPCS</sequence>
<evidence type="ECO:0000256" key="1">
    <source>
        <dbReference type="ARBA" id="ARBA00004651"/>
    </source>
</evidence>
<keyword evidence="10" id="KW-0813">Transport</keyword>
<dbReference type="PANTHER" id="PTHR28259">
    <property type="entry name" value="FLUORIDE EXPORT PROTEIN 1-RELATED"/>
    <property type="match status" value="1"/>
</dbReference>
<comment type="subcellular location">
    <subcellularLocation>
        <location evidence="1 10">Cell membrane</location>
        <topology evidence="1 10">Multi-pass membrane protein</topology>
    </subcellularLocation>
</comment>
<keyword evidence="6 10" id="KW-0407">Ion channel</keyword>
<feature type="transmembrane region" description="Helical" evidence="10">
    <location>
        <begin position="29"/>
        <end position="53"/>
    </location>
</feature>
<evidence type="ECO:0000256" key="2">
    <source>
        <dbReference type="ARBA" id="ARBA00022475"/>
    </source>
</evidence>
<evidence type="ECO:0000256" key="7">
    <source>
        <dbReference type="ARBA" id="ARBA00035120"/>
    </source>
</evidence>
<dbReference type="RefSeq" id="WP_200124088.1">
    <property type="nucleotide sequence ID" value="NZ_CP054705.1"/>
</dbReference>
<dbReference type="InterPro" id="IPR003691">
    <property type="entry name" value="FluC"/>
</dbReference>
<dbReference type="Proteomes" id="UP000595823">
    <property type="component" value="Chromosome"/>
</dbReference>
<feature type="transmembrane region" description="Helical" evidence="10">
    <location>
        <begin position="94"/>
        <end position="115"/>
    </location>
</feature>
<organism evidence="11 12">
    <name type="scientific">Salicibibacter cibarius</name>
    <dbReference type="NCBI Taxonomy" id="2743000"/>
    <lineage>
        <taxon>Bacteria</taxon>
        <taxon>Bacillati</taxon>
        <taxon>Bacillota</taxon>
        <taxon>Bacilli</taxon>
        <taxon>Bacillales</taxon>
        <taxon>Bacillaceae</taxon>
        <taxon>Salicibibacter</taxon>
    </lineage>
</organism>
<comment type="function">
    <text evidence="9 10">Fluoride-specific ion channel. Important for reducing fluoride concentration in the cell, thus reducing its toxicity.</text>
</comment>
<evidence type="ECO:0000313" key="12">
    <source>
        <dbReference type="Proteomes" id="UP000595823"/>
    </source>
</evidence>
<protein>
    <recommendedName>
        <fullName evidence="10">Fluoride-specific ion channel FluC</fullName>
    </recommendedName>
</protein>
<evidence type="ECO:0000256" key="5">
    <source>
        <dbReference type="ARBA" id="ARBA00023136"/>
    </source>
</evidence>
<feature type="binding site" evidence="10">
    <location>
        <position position="70"/>
    </location>
    <ligand>
        <name>Na(+)</name>
        <dbReference type="ChEBI" id="CHEBI:29101"/>
        <note>structural</note>
    </ligand>
</feature>
<keyword evidence="5 10" id="KW-0472">Membrane</keyword>
<accession>A0A7T6Z4Q9</accession>
<evidence type="ECO:0000256" key="9">
    <source>
        <dbReference type="ARBA" id="ARBA00049940"/>
    </source>
</evidence>
<keyword evidence="10" id="KW-0479">Metal-binding</keyword>
<dbReference type="GO" id="GO:0046872">
    <property type="term" value="F:metal ion binding"/>
    <property type="evidence" value="ECO:0007669"/>
    <property type="project" value="UniProtKB-KW"/>
</dbReference>
<dbReference type="EMBL" id="CP054705">
    <property type="protein sequence ID" value="QQK76963.1"/>
    <property type="molecule type" value="Genomic_DNA"/>
</dbReference>
<evidence type="ECO:0000256" key="6">
    <source>
        <dbReference type="ARBA" id="ARBA00023303"/>
    </source>
</evidence>
<comment type="similarity">
    <text evidence="7 10">Belongs to the fluoride channel Fluc/FEX (TC 1.A.43) family.</text>
</comment>
<feature type="binding site" evidence="10">
    <location>
        <position position="73"/>
    </location>
    <ligand>
        <name>Na(+)</name>
        <dbReference type="ChEBI" id="CHEBI:29101"/>
        <note>structural</note>
    </ligand>
</feature>
<evidence type="ECO:0000256" key="3">
    <source>
        <dbReference type="ARBA" id="ARBA00022692"/>
    </source>
</evidence>
<dbReference type="GO" id="GO:0062054">
    <property type="term" value="F:fluoride channel activity"/>
    <property type="evidence" value="ECO:0007669"/>
    <property type="project" value="UniProtKB-UniRule"/>
</dbReference>
<evidence type="ECO:0000256" key="10">
    <source>
        <dbReference type="HAMAP-Rule" id="MF_00454"/>
    </source>
</evidence>
<proteinExistence type="inferred from homology"/>
<feature type="transmembrane region" description="Helical" evidence="10">
    <location>
        <begin position="65"/>
        <end position="88"/>
    </location>
</feature>
<comment type="activity regulation">
    <text evidence="10">Na(+) is not transported, but it plays an essential structural role and its presence is essential for fluoride channel function.</text>
</comment>
<gene>
    <name evidence="10" type="primary">fluC</name>
    <name evidence="10" type="synonym">crcB</name>
    <name evidence="11" type="ORF">HUG15_16215</name>
</gene>
<dbReference type="GO" id="GO:0140114">
    <property type="term" value="P:cellular detoxification of fluoride"/>
    <property type="evidence" value="ECO:0007669"/>
    <property type="project" value="UniProtKB-UniRule"/>
</dbReference>
<evidence type="ECO:0000256" key="4">
    <source>
        <dbReference type="ARBA" id="ARBA00022989"/>
    </source>
</evidence>
<dbReference type="HAMAP" id="MF_00454">
    <property type="entry name" value="FluC"/>
    <property type="match status" value="1"/>
</dbReference>
<reference evidence="11 12" key="1">
    <citation type="submission" date="2020-06" db="EMBL/GenBank/DDBJ databases">
        <title>Genomic analysis of Salicibibacter sp. NKC5-3.</title>
        <authorList>
            <person name="Oh Y.J."/>
        </authorList>
    </citation>
    <scope>NUCLEOTIDE SEQUENCE [LARGE SCALE GENOMIC DNA]</scope>
    <source>
        <strain evidence="11 12">NKC5-3</strain>
    </source>
</reference>
<evidence type="ECO:0000313" key="11">
    <source>
        <dbReference type="EMBL" id="QQK76963.1"/>
    </source>
</evidence>
<comment type="catalytic activity">
    <reaction evidence="8">
        <text>fluoride(in) = fluoride(out)</text>
        <dbReference type="Rhea" id="RHEA:76159"/>
        <dbReference type="ChEBI" id="CHEBI:17051"/>
    </reaction>
    <physiologicalReaction direction="left-to-right" evidence="8">
        <dbReference type="Rhea" id="RHEA:76160"/>
    </physiologicalReaction>
</comment>
<keyword evidence="3 10" id="KW-0812">Transmembrane</keyword>
<keyword evidence="12" id="KW-1185">Reference proteome</keyword>